<protein>
    <submittedName>
        <fullName evidence="7">ATP synthase epsilon chain</fullName>
    </submittedName>
</protein>
<sequence length="129" mass="14377">MHLKIVTMEQTLWDEEILSIQAESPTGQFVILSHHAPLIAMTIPSPTVLTLADRQKKILYTGDGILRVLNNEVIFITDQAEWKEALDATGIRAQLATVERELTSPGAPTHLKEEKIRLTAQLKTALLPE</sequence>
<dbReference type="AlphaFoldDB" id="A0A645HJI0"/>
<evidence type="ECO:0000259" key="6">
    <source>
        <dbReference type="Pfam" id="PF02823"/>
    </source>
</evidence>
<dbReference type="CDD" id="cd12152">
    <property type="entry name" value="F1-ATPase_delta"/>
    <property type="match status" value="1"/>
</dbReference>
<dbReference type="EMBL" id="VSSQ01094812">
    <property type="protein sequence ID" value="MPN39168.1"/>
    <property type="molecule type" value="Genomic_DNA"/>
</dbReference>
<dbReference type="Pfam" id="PF02823">
    <property type="entry name" value="ATP-synt_DE_N"/>
    <property type="match status" value="1"/>
</dbReference>
<dbReference type="GO" id="GO:0046933">
    <property type="term" value="F:proton-transporting ATP synthase activity, rotational mechanism"/>
    <property type="evidence" value="ECO:0007669"/>
    <property type="project" value="InterPro"/>
</dbReference>
<organism evidence="7">
    <name type="scientific">bioreactor metagenome</name>
    <dbReference type="NCBI Taxonomy" id="1076179"/>
    <lineage>
        <taxon>unclassified sequences</taxon>
        <taxon>metagenomes</taxon>
        <taxon>ecological metagenomes</taxon>
    </lineage>
</organism>
<evidence type="ECO:0000256" key="5">
    <source>
        <dbReference type="ARBA" id="ARBA00023136"/>
    </source>
</evidence>
<evidence type="ECO:0000256" key="4">
    <source>
        <dbReference type="ARBA" id="ARBA00023065"/>
    </source>
</evidence>
<dbReference type="Gene3D" id="2.60.15.10">
    <property type="entry name" value="F0F1 ATP synthase delta/epsilon subunit, N-terminal"/>
    <property type="match status" value="1"/>
</dbReference>
<dbReference type="InterPro" id="IPR020546">
    <property type="entry name" value="ATP_synth_F1_dsu/esu_N"/>
</dbReference>
<comment type="similarity">
    <text evidence="2">Belongs to the ATPase epsilon chain family.</text>
</comment>
<dbReference type="InterPro" id="IPR036771">
    <property type="entry name" value="ATPsynth_dsu/esu_N"/>
</dbReference>
<comment type="subcellular location">
    <subcellularLocation>
        <location evidence="1">Membrane</location>
    </subcellularLocation>
</comment>
<accession>A0A645HJI0</accession>
<name>A0A645HJI0_9ZZZZ</name>
<dbReference type="GO" id="GO:0045259">
    <property type="term" value="C:proton-transporting ATP synthase complex"/>
    <property type="evidence" value="ECO:0007669"/>
    <property type="project" value="InterPro"/>
</dbReference>
<feature type="domain" description="ATP synthase F1 complex delta/epsilon subunit N-terminal" evidence="6">
    <location>
        <begin position="1"/>
        <end position="80"/>
    </location>
</feature>
<dbReference type="InterPro" id="IPR001469">
    <property type="entry name" value="ATP_synth_F1_dsu/esu"/>
</dbReference>
<evidence type="ECO:0000256" key="2">
    <source>
        <dbReference type="ARBA" id="ARBA00005712"/>
    </source>
</evidence>
<proteinExistence type="inferred from homology"/>
<dbReference type="HAMAP" id="MF_00530">
    <property type="entry name" value="ATP_synth_epsil_bac"/>
    <property type="match status" value="1"/>
</dbReference>
<gene>
    <name evidence="7" type="primary">atpC_54</name>
    <name evidence="7" type="ORF">SDC9_186696</name>
</gene>
<reference evidence="7" key="1">
    <citation type="submission" date="2019-08" db="EMBL/GenBank/DDBJ databases">
        <authorList>
            <person name="Kucharzyk K."/>
            <person name="Murdoch R.W."/>
            <person name="Higgins S."/>
            <person name="Loffler F."/>
        </authorList>
    </citation>
    <scope>NUCLEOTIDE SEQUENCE</scope>
</reference>
<evidence type="ECO:0000256" key="1">
    <source>
        <dbReference type="ARBA" id="ARBA00004370"/>
    </source>
</evidence>
<comment type="caution">
    <text evidence="7">The sequence shown here is derived from an EMBL/GenBank/DDBJ whole genome shotgun (WGS) entry which is preliminary data.</text>
</comment>
<dbReference type="SUPFAM" id="SSF51344">
    <property type="entry name" value="Epsilon subunit of F1F0-ATP synthase N-terminal domain"/>
    <property type="match status" value="1"/>
</dbReference>
<keyword evidence="3" id="KW-0813">Transport</keyword>
<keyword evidence="4" id="KW-0406">Ion transport</keyword>
<keyword evidence="5" id="KW-0472">Membrane</keyword>
<evidence type="ECO:0000256" key="3">
    <source>
        <dbReference type="ARBA" id="ARBA00022448"/>
    </source>
</evidence>
<evidence type="ECO:0000313" key="7">
    <source>
        <dbReference type="EMBL" id="MPN39168.1"/>
    </source>
</evidence>